<dbReference type="EMBL" id="MTBD01000024">
    <property type="protein sequence ID" value="PRP70896.1"/>
    <property type="molecule type" value="Genomic_DNA"/>
</dbReference>
<comment type="caution">
    <text evidence="1">The sequence shown here is derived from an EMBL/GenBank/DDBJ whole genome shotgun (WGS) entry which is preliminary data.</text>
</comment>
<reference evidence="1 2" key="1">
    <citation type="submission" date="2017-01" db="EMBL/GenBank/DDBJ databases">
        <title>New insights into the genetic diversity of Chromobacterium isolated from tropical freshwater lake.</title>
        <authorList>
            <person name="Santos A.B."/>
            <person name="Nascimento A.M."/>
            <person name="Da Silva P.C."/>
        </authorList>
    </citation>
    <scope>NUCLEOTIDE SEQUENCE [LARGE SCALE GENOMIC DNA]</scope>
    <source>
        <strain evidence="1 2">56AF</strain>
    </source>
</reference>
<name>A0A2S9X5D7_9NEIS</name>
<sequence length="165" mass="17941">MLTALTYLLRYWRELLLLLAVAALVWLGYSWRDLSAEREQAQRHVAQAQAYAAAQKHARDAEHSTAVRDAAASAQYQKGLQDGKQDLDGAIARLRAALRLREQQLAAARADNLSAAAAGAGRCDGEARADFLAAHGEDALRLAAEADDIVRQLYACQTVLNGKNN</sequence>
<evidence type="ECO:0000313" key="1">
    <source>
        <dbReference type="EMBL" id="PRP70896.1"/>
    </source>
</evidence>
<protein>
    <submittedName>
        <fullName evidence="1">Uncharacterized protein</fullName>
    </submittedName>
</protein>
<dbReference type="AlphaFoldDB" id="A0A2S9X5D7"/>
<dbReference type="Proteomes" id="UP000239469">
    <property type="component" value="Unassembled WGS sequence"/>
</dbReference>
<accession>A0A2S9X5D7</accession>
<organism evidence="1 2">
    <name type="scientific">Chromobacterium amazonense</name>
    <dbReference type="NCBI Taxonomy" id="1382803"/>
    <lineage>
        <taxon>Bacteria</taxon>
        <taxon>Pseudomonadati</taxon>
        <taxon>Pseudomonadota</taxon>
        <taxon>Betaproteobacteria</taxon>
        <taxon>Neisseriales</taxon>
        <taxon>Chromobacteriaceae</taxon>
        <taxon>Chromobacterium</taxon>
    </lineage>
</organism>
<dbReference type="RefSeq" id="WP_146131807.1">
    <property type="nucleotide sequence ID" value="NZ_MTBD01000024.1"/>
</dbReference>
<proteinExistence type="predicted"/>
<evidence type="ECO:0000313" key="2">
    <source>
        <dbReference type="Proteomes" id="UP000239469"/>
    </source>
</evidence>
<gene>
    <name evidence="1" type="ORF">BUE93_09560</name>
</gene>